<gene>
    <name evidence="3" type="ORF">OJ962_04430</name>
</gene>
<dbReference type="SUPFAM" id="SSF89372">
    <property type="entry name" value="Fucose-specific lectin"/>
    <property type="match status" value="2"/>
</dbReference>
<dbReference type="Gene3D" id="2.120.10.10">
    <property type="match status" value="1"/>
</dbReference>
<feature type="compositionally biased region" description="Low complexity" evidence="1">
    <location>
        <begin position="465"/>
        <end position="475"/>
    </location>
</feature>
<feature type="compositionally biased region" description="Gly residues" evidence="1">
    <location>
        <begin position="493"/>
        <end position="508"/>
    </location>
</feature>
<feature type="chain" id="PRO_5047019538" evidence="2">
    <location>
        <begin position="23"/>
        <end position="615"/>
    </location>
</feature>
<evidence type="ECO:0000256" key="1">
    <source>
        <dbReference type="SAM" id="MobiDB-lite"/>
    </source>
</evidence>
<feature type="signal peptide" evidence="2">
    <location>
        <begin position="1"/>
        <end position="22"/>
    </location>
</feature>
<proteinExistence type="predicted"/>
<dbReference type="Proteomes" id="UP001147700">
    <property type="component" value="Unassembled WGS sequence"/>
</dbReference>
<evidence type="ECO:0000313" key="4">
    <source>
        <dbReference type="Proteomes" id="UP001147700"/>
    </source>
</evidence>
<evidence type="ECO:0000313" key="3">
    <source>
        <dbReference type="EMBL" id="MDA0136733.1"/>
    </source>
</evidence>
<comment type="caution">
    <text evidence="3">The sequence shown here is derived from an EMBL/GenBank/DDBJ whole genome shotgun (WGS) entry which is preliminary data.</text>
</comment>
<protein>
    <submittedName>
        <fullName evidence="3">Uncharacterized protein</fullName>
    </submittedName>
</protein>
<name>A0ABT4RDX0_9ACTN</name>
<dbReference type="RefSeq" id="WP_202953605.1">
    <property type="nucleotide sequence ID" value="NZ_JAPCID010000006.1"/>
</dbReference>
<accession>A0ABT4RDX0</accession>
<feature type="compositionally biased region" description="Low complexity" evidence="1">
    <location>
        <begin position="442"/>
        <end position="457"/>
    </location>
</feature>
<sequence length="615" mass="63217">MRRVLLIAAAGVTLAAAAPAQADWTPGVTDLQTVAAMDPVHDVAVDDAGNALTVWEAPLTGRTAIRVRRYDAAAGVWETTVRELSVASSNNMSPLVGMDRAGNALALWAQAVNGQRVLKARRFDRSTGTWETASATLSSADENATQPALTFEADGDALAVWTASGVVRSRRYDAVAGAWESASTALSSDAGDAYQPAAVVDDSGNATVAWQAPDGIEVKRYDAAKDRWPATPTRLSVPGESSSGVALGVDAAGRVQATWGASEAGGTFVQSRRFEGGTWGAPTPLTPRNGIAHAPQLAVTPDGRATVAWFAQGDGKFVVRARTFDGSRWDAPTNLSTPGANALSHQLGADASGRAIVVWRKPGQPTTVESRRFDGTTWEPGPVVLSETTTAQEPELGVAPSGHAFVVWHRPSGSNVTLQARRYALPPVIAPPTGDAPGGGVPTTPADPGAPTSGGPAPTTPGNPVPGDGAPTAPGGPAPAGGGGQPPVESPGISGGADEGRTAGGLVGGAQAPAGAPVPPVTPRASVPDAPEITRLRVREKLELNLSAPARLRVTIERQTGNGWRLRPGVLDLPAVQRGTVRISLSRFKLRAGRYRVTVVAGGRTTARTTFRVAG</sequence>
<organism evidence="3 4">
    <name type="scientific">Solirubrobacter deserti</name>
    <dbReference type="NCBI Taxonomy" id="2282478"/>
    <lineage>
        <taxon>Bacteria</taxon>
        <taxon>Bacillati</taxon>
        <taxon>Actinomycetota</taxon>
        <taxon>Thermoleophilia</taxon>
        <taxon>Solirubrobacterales</taxon>
        <taxon>Solirubrobacteraceae</taxon>
        <taxon>Solirubrobacter</taxon>
    </lineage>
</organism>
<reference evidence="3" key="1">
    <citation type="submission" date="2022-10" db="EMBL/GenBank/DDBJ databases">
        <title>The WGS of Solirubrobacter sp. CPCC 204708.</title>
        <authorList>
            <person name="Jiang Z."/>
        </authorList>
    </citation>
    <scope>NUCLEOTIDE SEQUENCE</scope>
    <source>
        <strain evidence="3">CPCC 204708</strain>
    </source>
</reference>
<keyword evidence="4" id="KW-1185">Reference proteome</keyword>
<dbReference type="EMBL" id="JAPCID010000006">
    <property type="protein sequence ID" value="MDA0136733.1"/>
    <property type="molecule type" value="Genomic_DNA"/>
</dbReference>
<keyword evidence="2" id="KW-0732">Signal</keyword>
<evidence type="ECO:0000256" key="2">
    <source>
        <dbReference type="SAM" id="SignalP"/>
    </source>
</evidence>
<feature type="region of interest" description="Disordered" evidence="1">
    <location>
        <begin position="427"/>
        <end position="530"/>
    </location>
</feature>